<dbReference type="Proteomes" id="UP001162972">
    <property type="component" value="Chromosome 5"/>
</dbReference>
<comment type="caution">
    <text evidence="2">The sequence shown here is derived from an EMBL/GenBank/DDBJ whole genome shotgun (WGS) entry which is preliminary data.</text>
</comment>
<evidence type="ECO:0000313" key="2">
    <source>
        <dbReference type="EMBL" id="KAJ6412257.1"/>
    </source>
</evidence>
<protein>
    <submittedName>
        <fullName evidence="2">Uncharacterized protein</fullName>
    </submittedName>
</protein>
<evidence type="ECO:0000256" key="1">
    <source>
        <dbReference type="SAM" id="Phobius"/>
    </source>
</evidence>
<keyword evidence="1" id="KW-0472">Membrane</keyword>
<evidence type="ECO:0000313" key="3">
    <source>
        <dbReference type="Proteomes" id="UP001162972"/>
    </source>
</evidence>
<organism evidence="2 3">
    <name type="scientific">Salix udensis</name>
    <dbReference type="NCBI Taxonomy" id="889485"/>
    <lineage>
        <taxon>Eukaryota</taxon>
        <taxon>Viridiplantae</taxon>
        <taxon>Streptophyta</taxon>
        <taxon>Embryophyta</taxon>
        <taxon>Tracheophyta</taxon>
        <taxon>Spermatophyta</taxon>
        <taxon>Magnoliopsida</taxon>
        <taxon>eudicotyledons</taxon>
        <taxon>Gunneridae</taxon>
        <taxon>Pentapetalae</taxon>
        <taxon>rosids</taxon>
        <taxon>fabids</taxon>
        <taxon>Malpighiales</taxon>
        <taxon>Salicaceae</taxon>
        <taxon>Saliceae</taxon>
        <taxon>Salix</taxon>
    </lineage>
</organism>
<dbReference type="EMBL" id="JAPFFJ010000013">
    <property type="protein sequence ID" value="KAJ6412257.1"/>
    <property type="molecule type" value="Genomic_DNA"/>
</dbReference>
<gene>
    <name evidence="2" type="ORF">OIU84_005338</name>
</gene>
<reference evidence="2 3" key="1">
    <citation type="journal article" date="2023" name="Int. J. Mol. Sci.">
        <title>De Novo Assembly and Annotation of 11 Diverse Shrub Willow (Salix) Genomes Reveals Novel Gene Organization in Sex-Linked Regions.</title>
        <authorList>
            <person name="Hyden B."/>
            <person name="Feng K."/>
            <person name="Yates T.B."/>
            <person name="Jawdy S."/>
            <person name="Cereghino C."/>
            <person name="Smart L.B."/>
            <person name="Muchero W."/>
        </authorList>
    </citation>
    <scope>NUCLEOTIDE SEQUENCE [LARGE SCALE GENOMIC DNA]</scope>
    <source>
        <tissue evidence="2">Shoot tip</tissue>
    </source>
</reference>
<proteinExistence type="predicted"/>
<accession>A0AAD6P0N1</accession>
<keyword evidence="1" id="KW-1133">Transmembrane helix</keyword>
<sequence length="54" mass="6478">MVGPPYVKIIKFEIAGKLFYLHFFMWTTFFSFFPLNSDSRTLFCKIHEITLVRV</sequence>
<name>A0AAD6P0N1_9ROSI</name>
<keyword evidence="3" id="KW-1185">Reference proteome</keyword>
<feature type="transmembrane region" description="Helical" evidence="1">
    <location>
        <begin position="18"/>
        <end position="35"/>
    </location>
</feature>
<keyword evidence="1" id="KW-0812">Transmembrane</keyword>
<dbReference type="AlphaFoldDB" id="A0AAD6P0N1"/>